<accession>A0A8D8TW77</accession>
<organism evidence="2">
    <name type="scientific">Cacopsylla melanoneura</name>
    <dbReference type="NCBI Taxonomy" id="428564"/>
    <lineage>
        <taxon>Eukaryota</taxon>
        <taxon>Metazoa</taxon>
        <taxon>Ecdysozoa</taxon>
        <taxon>Arthropoda</taxon>
        <taxon>Hexapoda</taxon>
        <taxon>Insecta</taxon>
        <taxon>Pterygota</taxon>
        <taxon>Neoptera</taxon>
        <taxon>Paraneoptera</taxon>
        <taxon>Hemiptera</taxon>
        <taxon>Sternorrhyncha</taxon>
        <taxon>Psylloidea</taxon>
        <taxon>Psyllidae</taxon>
        <taxon>Psyllinae</taxon>
        <taxon>Cacopsylla</taxon>
    </lineage>
</organism>
<protein>
    <submittedName>
        <fullName evidence="2">Uncharacterized protein</fullName>
    </submittedName>
</protein>
<evidence type="ECO:0000313" key="2">
    <source>
        <dbReference type="EMBL" id="CAG6694034.1"/>
    </source>
</evidence>
<dbReference type="EMBL" id="HBUF01136649">
    <property type="protein sequence ID" value="CAG6645377.1"/>
    <property type="molecule type" value="Transcribed_RNA"/>
</dbReference>
<feature type="region of interest" description="Disordered" evidence="1">
    <location>
        <begin position="21"/>
        <end position="50"/>
    </location>
</feature>
<sequence length="101" mass="11573">MFLLEQPHDMNESLQRLAVVDRGRDSTRNETTRETPSYQSESPRVLANDNSNPINIKVFKTLNPISQTSKDLFKTFQKTNSDLNKTSLDKKPIIVQNPLNL</sequence>
<dbReference type="AlphaFoldDB" id="A0A8D8TW77"/>
<dbReference type="EMBL" id="HBUF01316163">
    <property type="protein sequence ID" value="CAG6694034.1"/>
    <property type="molecule type" value="Transcribed_RNA"/>
</dbReference>
<feature type="compositionally biased region" description="Basic and acidic residues" evidence="1">
    <location>
        <begin position="21"/>
        <end position="33"/>
    </location>
</feature>
<dbReference type="EMBL" id="HBUF01655989">
    <property type="protein sequence ID" value="CAG6787788.1"/>
    <property type="molecule type" value="Transcribed_RNA"/>
</dbReference>
<reference evidence="2" key="1">
    <citation type="submission" date="2021-05" db="EMBL/GenBank/DDBJ databases">
        <authorList>
            <person name="Alioto T."/>
            <person name="Alioto T."/>
            <person name="Gomez Garrido J."/>
        </authorList>
    </citation>
    <scope>NUCLEOTIDE SEQUENCE</scope>
</reference>
<evidence type="ECO:0000256" key="1">
    <source>
        <dbReference type="SAM" id="MobiDB-lite"/>
    </source>
</evidence>
<proteinExistence type="predicted"/>
<feature type="compositionally biased region" description="Polar residues" evidence="1">
    <location>
        <begin position="34"/>
        <end position="50"/>
    </location>
</feature>
<name>A0A8D8TW77_9HEMI</name>